<evidence type="ECO:0000313" key="1">
    <source>
        <dbReference type="EMBL" id="KTQ97855.1"/>
    </source>
</evidence>
<dbReference type="Gene3D" id="3.30.70.1520">
    <property type="entry name" value="Heterotetrameric sarcosine oxidase"/>
    <property type="match status" value="1"/>
</dbReference>
<evidence type="ECO:0008006" key="3">
    <source>
        <dbReference type="Google" id="ProtNLM"/>
    </source>
</evidence>
<name>A0A175RD43_9HYPH</name>
<dbReference type="SUPFAM" id="SSF103025">
    <property type="entry name" value="Folate-binding domain"/>
    <property type="match status" value="1"/>
</dbReference>
<accession>A0A175RD43</accession>
<dbReference type="Proteomes" id="UP000078272">
    <property type="component" value="Unassembled WGS sequence"/>
</dbReference>
<gene>
    <name evidence="1" type="ORF">NS226_03390</name>
</gene>
<comment type="caution">
    <text evidence="1">The sequence shown here is derived from an EMBL/GenBank/DDBJ whole genome shotgun (WGS) entry which is preliminary data.</text>
</comment>
<dbReference type="STRING" id="401562.NS365_11770"/>
<dbReference type="Pfam" id="PF04268">
    <property type="entry name" value="SoxG"/>
    <property type="match status" value="1"/>
</dbReference>
<protein>
    <recommendedName>
        <fullName evidence="3">Sarcosine oxidase subunit gamma</fullName>
    </recommendedName>
</protein>
<dbReference type="InterPro" id="IPR027266">
    <property type="entry name" value="TrmE/GcvT-like"/>
</dbReference>
<evidence type="ECO:0000313" key="2">
    <source>
        <dbReference type="Proteomes" id="UP000078272"/>
    </source>
</evidence>
<dbReference type="AlphaFoldDB" id="A0A175RD43"/>
<sequence length="184" mass="19934">MSPGPAPIALPFGGPGSPVRIESLGPRARFALRLRQDHGFARVEESFGLALPREACRFNKASDRRALWLGPDEWLLVAPYNQAGTLFAGIEAALEGIPHSLVEVSHRSLGFALTGPKAASVLASGCPLDLDLRAFPVGMATRTVLAKTEIILQRVGAEEFQIDVWRSFANYTLGYLIEAVRSHD</sequence>
<dbReference type="PATRIC" id="fig|401562.3.peg.4195"/>
<dbReference type="EMBL" id="LDPZ01000006">
    <property type="protein sequence ID" value="KTQ97855.1"/>
    <property type="molecule type" value="Genomic_DNA"/>
</dbReference>
<dbReference type="Gene3D" id="3.30.1360.120">
    <property type="entry name" value="Probable tRNA modification gtpase trme, domain 1"/>
    <property type="match status" value="1"/>
</dbReference>
<reference evidence="1 2" key="1">
    <citation type="journal article" date="2016" name="Front. Microbiol.">
        <title>Genomic Resource of Rice Seed Associated Bacteria.</title>
        <authorList>
            <person name="Midha S."/>
            <person name="Bansal K."/>
            <person name="Sharma S."/>
            <person name="Kumar N."/>
            <person name="Patil P.P."/>
            <person name="Chaudhry V."/>
            <person name="Patil P.B."/>
        </authorList>
    </citation>
    <scope>NUCLEOTIDE SEQUENCE [LARGE SCALE GENOMIC DNA]</scope>
    <source>
        <strain evidence="1 2">NS226</strain>
    </source>
</reference>
<proteinExistence type="predicted"/>
<dbReference type="InterPro" id="IPR007375">
    <property type="entry name" value="SoxG"/>
</dbReference>
<organism evidence="1 2">
    <name type="scientific">Aureimonas ureilytica</name>
    <dbReference type="NCBI Taxonomy" id="401562"/>
    <lineage>
        <taxon>Bacteria</taxon>
        <taxon>Pseudomonadati</taxon>
        <taxon>Pseudomonadota</taxon>
        <taxon>Alphaproteobacteria</taxon>
        <taxon>Hyphomicrobiales</taxon>
        <taxon>Aurantimonadaceae</taxon>
        <taxon>Aureimonas</taxon>
    </lineage>
</organism>